<feature type="domain" description="DUF7102" evidence="2">
    <location>
        <begin position="753"/>
        <end position="925"/>
    </location>
</feature>
<dbReference type="Pfam" id="PF23394">
    <property type="entry name" value="DUF7102"/>
    <property type="match status" value="1"/>
</dbReference>
<feature type="domain" description="SAM-like" evidence="3">
    <location>
        <begin position="943"/>
        <end position="1028"/>
    </location>
</feature>
<name>W9C9Y3_SCLBF</name>
<dbReference type="InterPro" id="IPR057559">
    <property type="entry name" value="SAM_6"/>
</dbReference>
<sequence>MDYTMDNTMGSQEDAISSVMSSQENLLDNTMDHEENMMGYTLNHEPTNEASSQLPDANDFSEDEDDPPVLEFARMVGIARDHQLDDTSVDVILSMKDNIDRTFSNDLNHLHLPQFNIQAEFNVRERPFACKETARILTFLAQNESQDSINALIYPLLGSRDVKKMRVELPLLRSDHEFDVRGFARKDGFEVQPQDIKLPLELISVENNEGLEFPPEFYDLETETFETIADEKIEVKRSSMIYLHMALETALTSDDKQEIWDSVRTHPRVSSDTSIFYIPNSNNSKKFPIANHVTPPLSPILASPPDSPLHFLAPACEFQLLSDPSSLTSLDLKKIEDEVFKEEMPDLIRDISAARATTSASNDQFVKPGDLYSSPEFIKEFDSSSSPLENTRITVVDMKVEELLTPSKPFEELKPKAVRFNAIVEELLLSSRPQSVLSEPTLETRFFEEAFGESGEQASHRVEQERLVDTRQRVEVPKMEFSISGPPWMEKNFRSVNASSTTLEKLIKDVGIDLTELWPGLKKLHLQLPWIPFKHELGNIAEESMGDEKSWMPFVHGPEDDKVLVSSDLTWKTEGLRILLQEVEDDDDELEIGYFPKEVDDMSSLPVLDKQRSEIEDVERRQKQGRRDNPHVRGATMQITRPLISPGITNDILKLQENIITTSKRGRQDSSEEDSLLGGIFSAKSALSNFLEMRGAKKPKLIASAHFPAPNAPPLIPPNQASLSKESQIQESPIPATRSPLPAPTIIAPQNPITIILSSTLLKNRPLMRSLQSLLPTLKFCERDFSAHNTTIWNPGSVIRSPITSSLTHEADITTSPTTGLILTTLQHIKQRPLPGHKTAVPIRDRLEKVSARYESLTILVSAPSTGFGDSECIAWADFEGFALTLSASVSVIYVPIDTTNPNPNEGETTIAKYISHLIIQHNPPSSSSSSSSPHSSPFEPLDQESYWEIWLRRAGMNAYAAQATISELKAPEPSCRPGDQGYELEMRRIEERGPYGLALFVRMGVEERVRRLGGLVGRGVVERVSGAVDRGWE</sequence>
<feature type="compositionally biased region" description="Basic and acidic residues" evidence="1">
    <location>
        <begin position="612"/>
        <end position="631"/>
    </location>
</feature>
<dbReference type="EMBL" id="AYSA01000375">
    <property type="protein sequence ID" value="ESZ92613.1"/>
    <property type="molecule type" value="Genomic_DNA"/>
</dbReference>
<evidence type="ECO:0000259" key="3">
    <source>
        <dbReference type="Pfam" id="PF23395"/>
    </source>
</evidence>
<gene>
    <name evidence="4" type="ORF">SBOR_7030</name>
</gene>
<evidence type="ECO:0000259" key="2">
    <source>
        <dbReference type="Pfam" id="PF23394"/>
    </source>
</evidence>
<feature type="compositionally biased region" description="Polar residues" evidence="1">
    <location>
        <begin position="44"/>
        <end position="55"/>
    </location>
</feature>
<protein>
    <submittedName>
        <fullName evidence="4">Uncharacterized protein</fullName>
    </submittedName>
</protein>
<reference evidence="4 5" key="1">
    <citation type="journal article" date="2014" name="Genome Announc.">
        <title>Draft genome sequence of Sclerotinia borealis, a psychrophilic plant pathogenic fungus.</title>
        <authorList>
            <person name="Mardanov A.V."/>
            <person name="Beletsky A.V."/>
            <person name="Kadnikov V.V."/>
            <person name="Ignatov A.N."/>
            <person name="Ravin N.V."/>
        </authorList>
    </citation>
    <scope>NUCLEOTIDE SEQUENCE [LARGE SCALE GENOMIC DNA]</scope>
    <source>
        <strain evidence="5">F-4157</strain>
    </source>
</reference>
<feature type="region of interest" description="Disordered" evidence="1">
    <location>
        <begin position="612"/>
        <end position="636"/>
    </location>
</feature>
<proteinExistence type="predicted"/>
<feature type="region of interest" description="Disordered" evidence="1">
    <location>
        <begin position="43"/>
        <end position="65"/>
    </location>
</feature>
<accession>W9C9Y3</accession>
<evidence type="ECO:0000256" key="1">
    <source>
        <dbReference type="SAM" id="MobiDB-lite"/>
    </source>
</evidence>
<comment type="caution">
    <text evidence="4">The sequence shown here is derived from an EMBL/GenBank/DDBJ whole genome shotgun (WGS) entry which is preliminary data.</text>
</comment>
<dbReference type="HOGENOM" id="CLU_005396_1_0_1"/>
<evidence type="ECO:0000313" key="4">
    <source>
        <dbReference type="EMBL" id="ESZ92613.1"/>
    </source>
</evidence>
<evidence type="ECO:0000313" key="5">
    <source>
        <dbReference type="Proteomes" id="UP000019487"/>
    </source>
</evidence>
<keyword evidence="5" id="KW-1185">Reference proteome</keyword>
<organism evidence="4 5">
    <name type="scientific">Sclerotinia borealis (strain F-4128)</name>
    <dbReference type="NCBI Taxonomy" id="1432307"/>
    <lineage>
        <taxon>Eukaryota</taxon>
        <taxon>Fungi</taxon>
        <taxon>Dikarya</taxon>
        <taxon>Ascomycota</taxon>
        <taxon>Pezizomycotina</taxon>
        <taxon>Leotiomycetes</taxon>
        <taxon>Helotiales</taxon>
        <taxon>Sclerotiniaceae</taxon>
        <taxon>Sclerotinia</taxon>
    </lineage>
</organism>
<dbReference type="OrthoDB" id="10257314at2759"/>
<dbReference type="Proteomes" id="UP000019487">
    <property type="component" value="Unassembled WGS sequence"/>
</dbReference>
<dbReference type="Pfam" id="PF23395">
    <property type="entry name" value="SAM_6"/>
    <property type="match status" value="1"/>
</dbReference>
<dbReference type="AlphaFoldDB" id="W9C9Y3"/>
<dbReference type="InterPro" id="IPR055528">
    <property type="entry name" value="DUF7102"/>
</dbReference>